<keyword evidence="4 11" id="KW-0472">Membrane</keyword>
<comment type="subcellular location">
    <subcellularLocation>
        <location evidence="1">Endomembrane system</location>
    </subcellularLocation>
</comment>
<dbReference type="SMART" id="SM00018">
    <property type="entry name" value="PD"/>
    <property type="match status" value="1"/>
</dbReference>
<dbReference type="Gene3D" id="4.10.110.10">
    <property type="entry name" value="Spasmolytic Protein, domain 1"/>
    <property type="match status" value="1"/>
</dbReference>
<organism evidence="13 14">
    <name type="scientific">Trichoplax adhaerens</name>
    <name type="common">Trichoplax reptans</name>
    <dbReference type="NCBI Taxonomy" id="10228"/>
    <lineage>
        <taxon>Eukaryota</taxon>
        <taxon>Metazoa</taxon>
        <taxon>Placozoa</taxon>
        <taxon>Uniplacotomia</taxon>
        <taxon>Trichoplacea</taxon>
        <taxon>Trichoplacidae</taxon>
        <taxon>Trichoplax</taxon>
    </lineage>
</organism>
<dbReference type="KEGG" id="tad:TRIADDRAFT_26932"/>
<dbReference type="PANTHER" id="PTHR22762">
    <property type="entry name" value="ALPHA-GLUCOSIDASE"/>
    <property type="match status" value="1"/>
</dbReference>
<dbReference type="Gene3D" id="2.60.40.1760">
    <property type="entry name" value="glycosyl hydrolase (family 31)"/>
    <property type="match status" value="1"/>
</dbReference>
<dbReference type="SUPFAM" id="SSF51445">
    <property type="entry name" value="(Trans)glycosidases"/>
    <property type="match status" value="1"/>
</dbReference>
<dbReference type="OrthoDB" id="5839090at2759"/>
<dbReference type="SUPFAM" id="SSF74650">
    <property type="entry name" value="Galactose mutarotase-like"/>
    <property type="match status" value="1"/>
</dbReference>
<dbReference type="OMA" id="NINTHSP"/>
<dbReference type="InterPro" id="IPR017853">
    <property type="entry name" value="GH"/>
</dbReference>
<comment type="similarity">
    <text evidence="2 10">Belongs to the glycosyl hydrolase 31 family.</text>
</comment>
<dbReference type="InterPro" id="IPR000519">
    <property type="entry name" value="P_trefoil_dom"/>
</dbReference>
<evidence type="ECO:0000313" key="13">
    <source>
        <dbReference type="EMBL" id="EDV24189.1"/>
    </source>
</evidence>
<evidence type="ECO:0000256" key="11">
    <source>
        <dbReference type="SAM" id="Phobius"/>
    </source>
</evidence>
<evidence type="ECO:0000256" key="3">
    <source>
        <dbReference type="ARBA" id="ARBA00022801"/>
    </source>
</evidence>
<dbReference type="PROSITE" id="PS00025">
    <property type="entry name" value="P_TREFOIL_1"/>
    <property type="match status" value="1"/>
</dbReference>
<dbReference type="EMBL" id="DS985246">
    <property type="protein sequence ID" value="EDV24189.1"/>
    <property type="molecule type" value="Genomic_DNA"/>
</dbReference>
<dbReference type="RefSeq" id="XP_002113715.1">
    <property type="nucleotide sequence ID" value="XM_002113679.1"/>
</dbReference>
<dbReference type="CDD" id="cd06602">
    <property type="entry name" value="GH31_MGAM_SI_GAA"/>
    <property type="match status" value="1"/>
</dbReference>
<dbReference type="PROSITE" id="PS51448">
    <property type="entry name" value="P_TREFOIL_2"/>
    <property type="match status" value="1"/>
</dbReference>
<dbReference type="GeneID" id="6754572"/>
<reference evidence="13 14" key="1">
    <citation type="journal article" date="2008" name="Nature">
        <title>The Trichoplax genome and the nature of placozoans.</title>
        <authorList>
            <person name="Srivastava M."/>
            <person name="Begovic E."/>
            <person name="Chapman J."/>
            <person name="Putnam N.H."/>
            <person name="Hellsten U."/>
            <person name="Kawashima T."/>
            <person name="Kuo A."/>
            <person name="Mitros T."/>
            <person name="Salamov A."/>
            <person name="Carpenter M.L."/>
            <person name="Signorovitch A.Y."/>
            <person name="Moreno M.A."/>
            <person name="Kamm K."/>
            <person name="Grimwood J."/>
            <person name="Schmutz J."/>
            <person name="Shapiro H."/>
            <person name="Grigoriev I.V."/>
            <person name="Buss L.W."/>
            <person name="Schierwater B."/>
            <person name="Dellaporta S.L."/>
            <person name="Rokhsar D.S."/>
        </authorList>
    </citation>
    <scope>NUCLEOTIDE SEQUENCE [LARGE SCALE GENOMIC DNA]</scope>
    <source>
        <strain evidence="13 14">Grell-BS-1999</strain>
    </source>
</reference>
<dbReference type="InterPro" id="IPR044913">
    <property type="entry name" value="P_trefoil_dom_sf"/>
</dbReference>
<evidence type="ECO:0000256" key="4">
    <source>
        <dbReference type="ARBA" id="ARBA00023136"/>
    </source>
</evidence>
<dbReference type="FunFam" id="2.60.40.1180:FF:000005">
    <property type="entry name" value="Maltase-glucoamylase, intestinal"/>
    <property type="match status" value="1"/>
</dbReference>
<keyword evidence="14" id="KW-1185">Reference proteome</keyword>
<dbReference type="GO" id="GO:0090599">
    <property type="term" value="F:alpha-glucosidase activity"/>
    <property type="evidence" value="ECO:0007669"/>
    <property type="project" value="UniProtKB-ARBA"/>
</dbReference>
<dbReference type="GO" id="GO:0030246">
    <property type="term" value="F:carbohydrate binding"/>
    <property type="evidence" value="ECO:0007669"/>
    <property type="project" value="InterPro"/>
</dbReference>
<dbReference type="InterPro" id="IPR030458">
    <property type="entry name" value="Glyco_hydro_31_AS"/>
</dbReference>
<dbReference type="Pfam" id="PF00088">
    <property type="entry name" value="Trefoil"/>
    <property type="match status" value="1"/>
</dbReference>
<keyword evidence="11" id="KW-0812">Transmembrane</keyword>
<dbReference type="InterPro" id="IPR048395">
    <property type="entry name" value="Glyco_hydro_31_C"/>
</dbReference>
<keyword evidence="7 10" id="KW-0326">Glycosidase</keyword>
<keyword evidence="11" id="KW-1133">Transmembrane helix</keyword>
<dbReference type="Proteomes" id="UP000009022">
    <property type="component" value="Unassembled WGS sequence"/>
</dbReference>
<dbReference type="Gene3D" id="3.20.20.80">
    <property type="entry name" value="Glycosidases"/>
    <property type="match status" value="1"/>
</dbReference>
<evidence type="ECO:0000256" key="8">
    <source>
        <dbReference type="ARBA" id="ARBA00041343"/>
    </source>
</evidence>
<gene>
    <name evidence="13" type="ORF">TRIADDRAFT_26932</name>
</gene>
<dbReference type="CDD" id="cd14752">
    <property type="entry name" value="GH31_N"/>
    <property type="match status" value="1"/>
</dbReference>
<dbReference type="Pfam" id="PF13802">
    <property type="entry name" value="Gal_mutarotas_2"/>
    <property type="match status" value="1"/>
</dbReference>
<dbReference type="InterPro" id="IPR017957">
    <property type="entry name" value="P_trefoil_CS"/>
</dbReference>
<dbReference type="eggNOG" id="KOG1065">
    <property type="taxonomic scope" value="Eukaryota"/>
</dbReference>
<keyword evidence="6" id="KW-0325">Glycoprotein</keyword>
<name>B3RZE9_TRIAD</name>
<dbReference type="Gene3D" id="2.60.40.1180">
    <property type="entry name" value="Golgi alpha-mannosidase II"/>
    <property type="match status" value="2"/>
</dbReference>
<dbReference type="InterPro" id="IPR025887">
    <property type="entry name" value="Glyco_hydro_31_N_dom"/>
</dbReference>
<feature type="transmembrane region" description="Helical" evidence="11">
    <location>
        <begin position="15"/>
        <end position="38"/>
    </location>
</feature>
<evidence type="ECO:0000313" key="14">
    <source>
        <dbReference type="Proteomes" id="UP000009022"/>
    </source>
</evidence>
<dbReference type="AlphaFoldDB" id="B3RZE9"/>
<dbReference type="InterPro" id="IPR013780">
    <property type="entry name" value="Glyco_hydro_b"/>
</dbReference>
<dbReference type="Pfam" id="PF01055">
    <property type="entry name" value="Glyco_hydro_31_2nd"/>
    <property type="match status" value="1"/>
</dbReference>
<dbReference type="PhylomeDB" id="B3RZE9"/>
<comment type="caution">
    <text evidence="9">Lacks conserved residue(s) required for the propagation of feature annotation.</text>
</comment>
<dbReference type="GO" id="GO:0016324">
    <property type="term" value="C:apical plasma membrane"/>
    <property type="evidence" value="ECO:0007669"/>
    <property type="project" value="UniProtKB-SubCell"/>
</dbReference>
<evidence type="ECO:0000256" key="10">
    <source>
        <dbReference type="RuleBase" id="RU361185"/>
    </source>
</evidence>
<feature type="domain" description="P-type" evidence="12">
    <location>
        <begin position="65"/>
        <end position="111"/>
    </location>
</feature>
<dbReference type="PROSITE" id="PS00129">
    <property type="entry name" value="GLYCOSYL_HYDROL_F31_1"/>
    <property type="match status" value="1"/>
</dbReference>
<dbReference type="FunCoup" id="B3RZE9">
    <property type="interactions" value="601"/>
</dbReference>
<keyword evidence="3 10" id="KW-0378">Hydrolase</keyword>
<dbReference type="HOGENOM" id="CLU_000631_11_2_1"/>
<evidence type="ECO:0000256" key="7">
    <source>
        <dbReference type="ARBA" id="ARBA00023295"/>
    </source>
</evidence>
<evidence type="ECO:0000256" key="2">
    <source>
        <dbReference type="ARBA" id="ARBA00007806"/>
    </source>
</evidence>
<accession>B3RZE9</accession>
<proteinExistence type="inferred from homology"/>
<dbReference type="GO" id="GO:0005975">
    <property type="term" value="P:carbohydrate metabolic process"/>
    <property type="evidence" value="ECO:0007669"/>
    <property type="project" value="InterPro"/>
</dbReference>
<dbReference type="CDD" id="cd00111">
    <property type="entry name" value="Trefoil"/>
    <property type="match status" value="1"/>
</dbReference>
<evidence type="ECO:0000256" key="9">
    <source>
        <dbReference type="PROSITE-ProRule" id="PRU00779"/>
    </source>
</evidence>
<evidence type="ECO:0000256" key="6">
    <source>
        <dbReference type="ARBA" id="ARBA00023180"/>
    </source>
</evidence>
<dbReference type="STRING" id="10228.B3RZE9"/>
<protein>
    <recommendedName>
        <fullName evidence="8">Maltase</fullName>
    </recommendedName>
</protein>
<evidence type="ECO:0000256" key="5">
    <source>
        <dbReference type="ARBA" id="ARBA00023157"/>
    </source>
</evidence>
<keyword evidence="5" id="KW-1015">Disulfide bond</keyword>
<dbReference type="Pfam" id="PF21365">
    <property type="entry name" value="Glyco_hydro_31_3rd"/>
    <property type="match status" value="1"/>
</dbReference>
<dbReference type="FunFam" id="2.60.40.1760:FF:000001">
    <property type="entry name" value="Maltase-glucoamylase, intestinal"/>
    <property type="match status" value="1"/>
</dbReference>
<dbReference type="CTD" id="6754572"/>
<dbReference type="PANTHER" id="PTHR22762:SF133">
    <property type="entry name" value="P-TYPE DOMAIN-CONTAINING PROTEIN"/>
    <property type="match status" value="1"/>
</dbReference>
<dbReference type="SUPFAM" id="SSF51011">
    <property type="entry name" value="Glycosyl hydrolase domain"/>
    <property type="match status" value="1"/>
</dbReference>
<sequence>MAEEENQQSNGRRRLGIIIAITTIILAAIIVPITVVAVNQRQILQSTPSSSVSPDPSGSVNCGASVCPTNINHRIDCYPEPGVTQNLCTQRGCCWQPSSQIQGAPSCFFPVGNHGYSAVKQVESTTSGYSATLSRCNTAQYLRQGLLRLAINVAIPSKNRLRIKIFDPAVQRFEVPLKLPSMSGSRVDNADFNVAFNSTPFAISVTRKSTGAAIFDTSLGGFVFEDQFLQISSKLPSRYVYGLGEHEHRSFKHENFNWKRWPMFSRDQPPGEDHNLYGVHPFYLVMEGDNTANSYGVLFLNSNAMEATLSPNPAITFTTTGGILDFYIFTGDNPEAVVENYLSFIGKPFIPPYWALGFQLSRYGYNSLSRVQQIMSDMKKYDIPMDILYGDIDYMRHRLDFTIDPINYNGLSEYVDELHSQGLHYITILDPAISDNQTQGTYPAYDDGIAKGIFINDSRTPNAPLIGKVWPRGNATFPDYFNPRAEKWWTDLIVNFHNELAFDGIWIDMNEPANFVLGSVNGCPNNTWNHAPYKPVSIRGNVLYDKTICMDALQYISKHYDMHSLFGHSQLLPTIKATRAANPGKRSFVITRSTYPGDGQYGGHWLGDNYSGWPPLHFSIIGSLEFNIFGIPYIGADICGYFDDTQFELCLRWMQLGAFYTFSRNHNGYGYIRQDPAGFDTTFALISRDVLTIRYRLLPYLYTLFYQSRNTGATVMRPLMFEFPLDKTCRTADRQFLWGPAFLISPVLLQGVIDWTFYLPSGRWYDYYTVLTPTMRNVTVPVTLYSVPLHIRGGFILPVQKPANTTVYSRMNPFGLIAALNTTNEAKGSLFWDDGDSLNTFENGDYVLIEFTATSNSLESTVKTNAYAIESNLDYITVLGLPNAPSAVSVNGVSTVNFSFNPTHKVNQVPNFYSFKIKFLSQLFRIRLGFRDNDQNIRQLLLSNVNKKFILEIRKYSNDTSSIIIIPSFQVLNVTSLDRDLNQPFRINWN</sequence>
<dbReference type="InterPro" id="IPR000322">
    <property type="entry name" value="Glyco_hydro_31_TIM"/>
</dbReference>
<evidence type="ECO:0000256" key="1">
    <source>
        <dbReference type="ARBA" id="ARBA00004308"/>
    </source>
</evidence>
<dbReference type="InterPro" id="IPR011013">
    <property type="entry name" value="Gal_mutarotase_sf_dom"/>
</dbReference>
<dbReference type="InParanoid" id="B3RZE9"/>
<evidence type="ECO:0000259" key="12">
    <source>
        <dbReference type="PROSITE" id="PS51448"/>
    </source>
</evidence>